<feature type="domain" description="Polymerase nucleotidyl transferase" evidence="1">
    <location>
        <begin position="24"/>
        <end position="102"/>
    </location>
</feature>
<reference evidence="3" key="1">
    <citation type="submission" date="2017-09" db="EMBL/GenBank/DDBJ databases">
        <title>Metaegenomics of thermophilic ammonia-oxidizing enrichment culture.</title>
        <authorList>
            <person name="Kato S."/>
            <person name="Suzuki K."/>
        </authorList>
    </citation>
    <scope>NUCLEOTIDE SEQUENCE [LARGE SCALE GENOMIC DNA]</scope>
</reference>
<sequence>MPALAPSSEEKVRERRAALEVELARFLEFLRAHYAPQRVILFGSLAQGELRPASDLDLVMVMPPSRPFLDCIGELLERFRPRVGMDLLVYTPEEFEEIRTRPFFQEEVLARGVVIYESPS</sequence>
<dbReference type="EMBL" id="BEHY01000137">
    <property type="protein sequence ID" value="GBD10252.1"/>
    <property type="molecule type" value="Genomic_DNA"/>
</dbReference>
<dbReference type="Gene3D" id="3.30.460.10">
    <property type="entry name" value="Beta Polymerase, domain 2"/>
    <property type="match status" value="1"/>
</dbReference>
<dbReference type="InterPro" id="IPR002934">
    <property type="entry name" value="Polymerase_NTP_transf_dom"/>
</dbReference>
<accession>A0A2H5Y9Y8</accession>
<comment type="caution">
    <text evidence="2">The sequence shown here is derived from an EMBL/GenBank/DDBJ whole genome shotgun (WGS) entry which is preliminary data.</text>
</comment>
<dbReference type="InterPro" id="IPR043519">
    <property type="entry name" value="NT_sf"/>
</dbReference>
<evidence type="ECO:0000313" key="2">
    <source>
        <dbReference type="EMBL" id="GBD10252.1"/>
    </source>
</evidence>
<evidence type="ECO:0000313" key="3">
    <source>
        <dbReference type="Proteomes" id="UP000236642"/>
    </source>
</evidence>
<dbReference type="SUPFAM" id="SSF81301">
    <property type="entry name" value="Nucleotidyltransferase"/>
    <property type="match status" value="1"/>
</dbReference>
<dbReference type="GO" id="GO:0016779">
    <property type="term" value="F:nucleotidyltransferase activity"/>
    <property type="evidence" value="ECO:0007669"/>
    <property type="project" value="InterPro"/>
</dbReference>
<dbReference type="Pfam" id="PF01909">
    <property type="entry name" value="NTP_transf_2"/>
    <property type="match status" value="1"/>
</dbReference>
<gene>
    <name evidence="2" type="ORF">HRbin22_02519</name>
</gene>
<organism evidence="2 3">
    <name type="scientific">Candidatus Thermoflexus japonica</name>
    <dbReference type="NCBI Taxonomy" id="2035417"/>
    <lineage>
        <taxon>Bacteria</taxon>
        <taxon>Bacillati</taxon>
        <taxon>Chloroflexota</taxon>
        <taxon>Thermoflexia</taxon>
        <taxon>Thermoflexales</taxon>
        <taxon>Thermoflexaceae</taxon>
        <taxon>Thermoflexus</taxon>
    </lineage>
</organism>
<proteinExistence type="predicted"/>
<protein>
    <recommendedName>
        <fullName evidence="1">Polymerase nucleotidyl transferase domain-containing protein</fullName>
    </recommendedName>
</protein>
<dbReference type="PANTHER" id="PTHR43449">
    <property type="entry name" value="NUCLEOTIDYLTRANSFERASE"/>
    <property type="match status" value="1"/>
</dbReference>
<dbReference type="CDD" id="cd05403">
    <property type="entry name" value="NT_KNTase_like"/>
    <property type="match status" value="1"/>
</dbReference>
<evidence type="ECO:0000259" key="1">
    <source>
        <dbReference type="Pfam" id="PF01909"/>
    </source>
</evidence>
<name>A0A2H5Y9Y8_9CHLR</name>
<dbReference type="PANTHER" id="PTHR43449:SF3">
    <property type="entry name" value="POLYMERASE NUCLEOTIDYL TRANSFERASE DOMAIN-CONTAINING PROTEIN"/>
    <property type="match status" value="1"/>
</dbReference>
<dbReference type="Proteomes" id="UP000236642">
    <property type="component" value="Unassembled WGS sequence"/>
</dbReference>
<dbReference type="AlphaFoldDB" id="A0A2H5Y9Y8"/>